<reference evidence="4" key="1">
    <citation type="journal article" date="2019" name="Int. J. Syst. Evol. Microbiol.">
        <title>The Global Catalogue of Microorganisms (GCM) 10K type strain sequencing project: providing services to taxonomists for standard genome sequencing and annotation.</title>
        <authorList>
            <consortium name="The Broad Institute Genomics Platform"/>
            <consortium name="The Broad Institute Genome Sequencing Center for Infectious Disease"/>
            <person name="Wu L."/>
            <person name="Ma J."/>
        </authorList>
    </citation>
    <scope>NUCLEOTIDE SEQUENCE [LARGE SCALE GENOMIC DNA]</scope>
    <source>
        <strain evidence="4">JCM 17759</strain>
    </source>
</reference>
<organism evidence="3 4">
    <name type="scientific">Novipirellula rosea</name>
    <dbReference type="NCBI Taxonomy" id="1031540"/>
    <lineage>
        <taxon>Bacteria</taxon>
        <taxon>Pseudomonadati</taxon>
        <taxon>Planctomycetota</taxon>
        <taxon>Planctomycetia</taxon>
        <taxon>Pirellulales</taxon>
        <taxon>Pirellulaceae</taxon>
        <taxon>Novipirellula</taxon>
    </lineage>
</organism>
<keyword evidence="4" id="KW-1185">Reference proteome</keyword>
<dbReference type="Gene3D" id="1.20.120.160">
    <property type="entry name" value="HPT domain"/>
    <property type="match status" value="1"/>
</dbReference>
<dbReference type="Proteomes" id="UP001500840">
    <property type="component" value="Unassembled WGS sequence"/>
</dbReference>
<evidence type="ECO:0000259" key="2">
    <source>
        <dbReference type="PROSITE" id="PS50894"/>
    </source>
</evidence>
<feature type="domain" description="HPt" evidence="2">
    <location>
        <begin position="37"/>
        <end position="132"/>
    </location>
</feature>
<evidence type="ECO:0000256" key="1">
    <source>
        <dbReference type="PROSITE-ProRule" id="PRU00110"/>
    </source>
</evidence>
<dbReference type="InterPro" id="IPR008207">
    <property type="entry name" value="Sig_transdc_His_kin_Hpt_dom"/>
</dbReference>
<gene>
    <name evidence="3" type="ORF">GCM10023156_63830</name>
</gene>
<comment type="caution">
    <text evidence="3">The sequence shown here is derived from an EMBL/GenBank/DDBJ whole genome shotgun (WGS) entry which is preliminary data.</text>
</comment>
<feature type="modified residue" description="Phosphohistidine" evidence="1">
    <location>
        <position position="76"/>
    </location>
</feature>
<dbReference type="SUPFAM" id="SSF47226">
    <property type="entry name" value="Histidine-containing phosphotransfer domain, HPT domain"/>
    <property type="match status" value="1"/>
</dbReference>
<accession>A0ABP8NSA9</accession>
<dbReference type="InterPro" id="IPR036641">
    <property type="entry name" value="HPT_dom_sf"/>
</dbReference>
<name>A0ABP8NSA9_9BACT</name>
<sequence length="132" mass="14368">MVQKHTSAADRRSQVPAQLNPCKASVFAEALGRLGGDEELLRELAAILVDDVPPLVQGVQSAIQAGDFGEAHRDAHALKGLVVTFDERGCGLMISELMTALKENNSQEIHRLSHSCIEAVENLRLNCKRLLD</sequence>
<keyword evidence="1" id="KW-0597">Phosphoprotein</keyword>
<evidence type="ECO:0000313" key="3">
    <source>
        <dbReference type="EMBL" id="GAA4470498.1"/>
    </source>
</evidence>
<dbReference type="EMBL" id="BAABGA010000112">
    <property type="protein sequence ID" value="GAA4470498.1"/>
    <property type="molecule type" value="Genomic_DNA"/>
</dbReference>
<proteinExistence type="predicted"/>
<dbReference type="PROSITE" id="PS50894">
    <property type="entry name" value="HPT"/>
    <property type="match status" value="1"/>
</dbReference>
<evidence type="ECO:0000313" key="4">
    <source>
        <dbReference type="Proteomes" id="UP001500840"/>
    </source>
</evidence>
<protein>
    <recommendedName>
        <fullName evidence="2">HPt domain-containing protein</fullName>
    </recommendedName>
</protein>